<evidence type="ECO:0000256" key="2">
    <source>
        <dbReference type="SAM" id="SignalP"/>
    </source>
</evidence>
<reference evidence="4" key="1">
    <citation type="submission" date="2014-07" db="EMBL/GenBank/DDBJ databases">
        <authorList>
            <person name="Martin A.A"/>
            <person name="De Silva N."/>
        </authorList>
    </citation>
    <scope>NUCLEOTIDE SEQUENCE</scope>
</reference>
<feature type="chain" id="PRO_5005329734" evidence="2">
    <location>
        <begin position="25"/>
        <end position="321"/>
    </location>
</feature>
<evidence type="ECO:0000313" key="4">
    <source>
        <dbReference type="Proteomes" id="UP000035680"/>
    </source>
</evidence>
<feature type="signal peptide" evidence="2">
    <location>
        <begin position="1"/>
        <end position="24"/>
    </location>
</feature>
<dbReference type="WBParaSite" id="SVE_0897100.1">
    <property type="protein sequence ID" value="SVE_0897100.1"/>
    <property type="gene ID" value="SVE_0897100"/>
</dbReference>
<accession>A0A0K0FJ98</accession>
<evidence type="ECO:0000256" key="1">
    <source>
        <dbReference type="SAM" id="MobiDB-lite"/>
    </source>
</evidence>
<protein>
    <submittedName>
        <fullName evidence="5">SCP domain-containing protein</fullName>
    </submittedName>
</protein>
<dbReference type="InterPro" id="IPR035940">
    <property type="entry name" value="CAP_sf"/>
</dbReference>
<sequence>MQIFNSTYYIFIFILCKLFFQNLALEDNARSEDKDSPSLVLIQNDESLRNFVKRDAINSPITEIKETENLEKRETKKSKKKVVKKKKSKKSIKKKLLKNKTKKPSKKKTKKSSSKKPKKTTKKRRTTKRRRTTKFTTTTSTTTSTTFTTTTTKPDEFSKWKSLLYLAINNLRFEYQAKKLIVNNTLADLAQFFSDVTASKSFNNLNVKSKNKLKLDDSIGVLFYHVKVSDEYKPLSKWTFGAPFIDFRYPERFPAGGDFTLLIWSSSTQIGCGISKSSSKSTILTICLIYPKGNIKGQFAENIHSSIWKTDHPRLIIKKSR</sequence>
<organism evidence="4 5">
    <name type="scientific">Strongyloides venezuelensis</name>
    <name type="common">Threadworm</name>
    <dbReference type="NCBI Taxonomy" id="75913"/>
    <lineage>
        <taxon>Eukaryota</taxon>
        <taxon>Metazoa</taxon>
        <taxon>Ecdysozoa</taxon>
        <taxon>Nematoda</taxon>
        <taxon>Chromadorea</taxon>
        <taxon>Rhabditida</taxon>
        <taxon>Tylenchina</taxon>
        <taxon>Panagrolaimomorpha</taxon>
        <taxon>Strongyloidoidea</taxon>
        <taxon>Strongyloididae</taxon>
        <taxon>Strongyloides</taxon>
    </lineage>
</organism>
<dbReference type="Proteomes" id="UP000035680">
    <property type="component" value="Unassembled WGS sequence"/>
</dbReference>
<keyword evidence="4" id="KW-1185">Reference proteome</keyword>
<feature type="region of interest" description="Disordered" evidence="1">
    <location>
        <begin position="71"/>
        <end position="139"/>
    </location>
</feature>
<dbReference type="SUPFAM" id="SSF55797">
    <property type="entry name" value="PR-1-like"/>
    <property type="match status" value="1"/>
</dbReference>
<dbReference type="Gene3D" id="3.40.33.10">
    <property type="entry name" value="CAP"/>
    <property type="match status" value="1"/>
</dbReference>
<dbReference type="InterPro" id="IPR014044">
    <property type="entry name" value="CAP_dom"/>
</dbReference>
<name>A0A0K0FJ98_STRVS</name>
<feature type="domain" description="SCP" evidence="3">
    <location>
        <begin position="158"/>
        <end position="297"/>
    </location>
</feature>
<dbReference type="Pfam" id="PF00188">
    <property type="entry name" value="CAP"/>
    <property type="match status" value="1"/>
</dbReference>
<dbReference type="SMART" id="SM00198">
    <property type="entry name" value="SCP"/>
    <property type="match status" value="1"/>
</dbReference>
<proteinExistence type="predicted"/>
<reference evidence="5" key="2">
    <citation type="submission" date="2015-08" db="UniProtKB">
        <authorList>
            <consortium name="WormBaseParasite"/>
        </authorList>
    </citation>
    <scope>IDENTIFICATION</scope>
</reference>
<keyword evidence="2" id="KW-0732">Signal</keyword>
<feature type="compositionally biased region" description="Basic residues" evidence="1">
    <location>
        <begin position="75"/>
        <end position="133"/>
    </location>
</feature>
<dbReference type="AlphaFoldDB" id="A0A0K0FJ98"/>
<evidence type="ECO:0000259" key="3">
    <source>
        <dbReference type="SMART" id="SM00198"/>
    </source>
</evidence>
<evidence type="ECO:0000313" key="5">
    <source>
        <dbReference type="WBParaSite" id="SVE_0897100.1"/>
    </source>
</evidence>